<feature type="transmembrane region" description="Helical" evidence="1">
    <location>
        <begin position="318"/>
        <end position="338"/>
    </location>
</feature>
<dbReference type="AlphaFoldDB" id="A0A927GF40"/>
<protein>
    <submittedName>
        <fullName evidence="3">Acyltransferase</fullName>
    </submittedName>
</protein>
<feature type="transmembrane region" description="Helical" evidence="1">
    <location>
        <begin position="192"/>
        <end position="213"/>
    </location>
</feature>
<keyword evidence="1" id="KW-0812">Transmembrane</keyword>
<keyword evidence="3" id="KW-0808">Transferase</keyword>
<reference evidence="3" key="1">
    <citation type="submission" date="2020-09" db="EMBL/GenBank/DDBJ databases">
        <authorList>
            <person name="Kim M.K."/>
        </authorList>
    </citation>
    <scope>NUCLEOTIDE SEQUENCE</scope>
    <source>
        <strain evidence="3">BT704</strain>
    </source>
</reference>
<dbReference type="PANTHER" id="PTHR23028">
    <property type="entry name" value="ACETYLTRANSFERASE"/>
    <property type="match status" value="1"/>
</dbReference>
<proteinExistence type="predicted"/>
<feature type="transmembrane region" description="Helical" evidence="1">
    <location>
        <begin position="288"/>
        <end position="306"/>
    </location>
</feature>
<feature type="transmembrane region" description="Helical" evidence="1">
    <location>
        <begin position="47"/>
        <end position="69"/>
    </location>
</feature>
<organism evidence="3 4">
    <name type="scientific">Spirosoma validum</name>
    <dbReference type="NCBI Taxonomy" id="2771355"/>
    <lineage>
        <taxon>Bacteria</taxon>
        <taxon>Pseudomonadati</taxon>
        <taxon>Bacteroidota</taxon>
        <taxon>Cytophagia</taxon>
        <taxon>Cytophagales</taxon>
        <taxon>Cytophagaceae</taxon>
        <taxon>Spirosoma</taxon>
    </lineage>
</organism>
<dbReference type="GO" id="GO:0016020">
    <property type="term" value="C:membrane"/>
    <property type="evidence" value="ECO:0007669"/>
    <property type="project" value="TreeGrafter"/>
</dbReference>
<evidence type="ECO:0000313" key="4">
    <source>
        <dbReference type="Proteomes" id="UP000653797"/>
    </source>
</evidence>
<dbReference type="PANTHER" id="PTHR23028:SF53">
    <property type="entry name" value="ACYL_TRANSF_3 DOMAIN-CONTAINING PROTEIN"/>
    <property type="match status" value="1"/>
</dbReference>
<gene>
    <name evidence="3" type="ORF">IC230_20700</name>
</gene>
<dbReference type="Proteomes" id="UP000653797">
    <property type="component" value="Unassembled WGS sequence"/>
</dbReference>
<dbReference type="InterPro" id="IPR002656">
    <property type="entry name" value="Acyl_transf_3_dom"/>
</dbReference>
<feature type="transmembrane region" description="Helical" evidence="1">
    <location>
        <begin position="116"/>
        <end position="134"/>
    </location>
</feature>
<dbReference type="GO" id="GO:0016747">
    <property type="term" value="F:acyltransferase activity, transferring groups other than amino-acyl groups"/>
    <property type="evidence" value="ECO:0007669"/>
    <property type="project" value="InterPro"/>
</dbReference>
<feature type="transmembrane region" description="Helical" evidence="1">
    <location>
        <begin position="154"/>
        <end position="180"/>
    </location>
</feature>
<dbReference type="EMBL" id="JACXAA010000008">
    <property type="protein sequence ID" value="MBD2755333.1"/>
    <property type="molecule type" value="Genomic_DNA"/>
</dbReference>
<evidence type="ECO:0000259" key="2">
    <source>
        <dbReference type="Pfam" id="PF01757"/>
    </source>
</evidence>
<feature type="domain" description="Acyltransferase 3" evidence="2">
    <location>
        <begin position="15"/>
        <end position="332"/>
    </location>
</feature>
<evidence type="ECO:0000313" key="3">
    <source>
        <dbReference type="EMBL" id="MBD2755333.1"/>
    </source>
</evidence>
<dbReference type="RefSeq" id="WP_191040960.1">
    <property type="nucleotide sequence ID" value="NZ_JACXAA010000008.1"/>
</dbReference>
<feature type="transmembrane region" description="Helical" evidence="1">
    <location>
        <begin position="250"/>
        <end position="268"/>
    </location>
</feature>
<feature type="transmembrane region" description="Helical" evidence="1">
    <location>
        <begin position="219"/>
        <end position="238"/>
    </location>
</feature>
<keyword evidence="1" id="KW-1133">Transmembrane helix</keyword>
<sequence length="360" mass="40846">MLTSATPPRKVFDTIQILRGLAALIVVLFHLSLGNERRGQQPLIGGLFQNGFAGVDLFFVISGFVIMHTSHRYFGTPDYFATYIRKRLIRIYPIYWITFVVIVGGLLLVEFVTKKSVGFLPTSWDLIVSAFLLLPNHPNINGVTWSLSFELYYYLLFGLLILSRQLWLLIAIVLTLSGVATLNPNVFTPYPLLTFFFSPYNLEFASGVLIWWLIHQYKFSTPICFLLLLISGVWLLVNKGTLFEEPAKRTILYGLSSFLLVLSFTGLERNGWFQPSGLNRLLMKIGDASYLIYIFHFPFLPFYGRLLNAVPNTLGQHIAALLFTVVLIVVCIDLHSRFEAPLVKKLNLLFKPVSPKPDNG</sequence>
<accession>A0A927GF40</accession>
<dbReference type="GO" id="GO:0000271">
    <property type="term" value="P:polysaccharide biosynthetic process"/>
    <property type="evidence" value="ECO:0007669"/>
    <property type="project" value="TreeGrafter"/>
</dbReference>
<name>A0A927GF40_9BACT</name>
<feature type="transmembrane region" description="Helical" evidence="1">
    <location>
        <begin position="17"/>
        <end position="35"/>
    </location>
</feature>
<keyword evidence="4" id="KW-1185">Reference proteome</keyword>
<dbReference type="InterPro" id="IPR050879">
    <property type="entry name" value="Acyltransferase_3"/>
</dbReference>
<comment type="caution">
    <text evidence="3">The sequence shown here is derived from an EMBL/GenBank/DDBJ whole genome shotgun (WGS) entry which is preliminary data.</text>
</comment>
<dbReference type="Pfam" id="PF01757">
    <property type="entry name" value="Acyl_transf_3"/>
    <property type="match status" value="1"/>
</dbReference>
<keyword evidence="3" id="KW-0012">Acyltransferase</keyword>
<feature type="transmembrane region" description="Helical" evidence="1">
    <location>
        <begin position="89"/>
        <end position="109"/>
    </location>
</feature>
<keyword evidence="1" id="KW-0472">Membrane</keyword>
<evidence type="ECO:0000256" key="1">
    <source>
        <dbReference type="SAM" id="Phobius"/>
    </source>
</evidence>